<dbReference type="EMBL" id="GCVX01000164">
    <property type="protein sequence ID" value="JAI18066.1"/>
    <property type="molecule type" value="Transcribed_RNA"/>
</dbReference>
<accession>A0A0K8TUW9</accession>
<protein>
    <submittedName>
        <fullName evidence="2">Odorant Binding Protein</fullName>
    </submittedName>
</protein>
<sequence length="178" mass="19868">MFKLIAFVTFCAVVIQADPVPFKCGEYPWAILKCIGAPKVIKKEIADQCNSDPSECENNKCVYRKLGWMNEEEVIDQSKVAAYFDEVAKEYPLWADAVAVVKAECLVNNLPNLGTERNCLPYDTTQCAMARFIKSAKPSQWKTDAECEIPRQFVANCPICPKGCVAPFPEGLCNQCKV</sequence>
<evidence type="ECO:0000313" key="2">
    <source>
        <dbReference type="EMBL" id="JAI18066.1"/>
    </source>
</evidence>
<proteinExistence type="predicted"/>
<keyword evidence="1" id="KW-0732">Signal</keyword>
<dbReference type="AlphaFoldDB" id="A0A0K8TUW9"/>
<dbReference type="Gene3D" id="1.10.238.270">
    <property type="match status" value="1"/>
</dbReference>
<name>A0A0K8TUW9_EPIPO</name>
<reference evidence="2" key="1">
    <citation type="journal article" date="2015" name="PLoS ONE">
        <title>The Peripheral Olfactory Repertoire of the Lightbrown Apple Moth, Epiphyas postvittana.</title>
        <authorList>
            <person name="Corcoran J.A."/>
            <person name="Jordan M.D."/>
            <person name="Thrimawithana A.H."/>
            <person name="Crowhurst R.N."/>
            <person name="Newcomb R.D."/>
        </authorList>
    </citation>
    <scope>NUCLEOTIDE SEQUENCE</scope>
</reference>
<feature type="chain" id="PRO_5005520313" evidence="1">
    <location>
        <begin position="18"/>
        <end position="178"/>
    </location>
</feature>
<organism evidence="2">
    <name type="scientific">Epiphyas postvittana</name>
    <name type="common">Light brown apple moth</name>
    <dbReference type="NCBI Taxonomy" id="65032"/>
    <lineage>
        <taxon>Eukaryota</taxon>
        <taxon>Metazoa</taxon>
        <taxon>Ecdysozoa</taxon>
        <taxon>Arthropoda</taxon>
        <taxon>Hexapoda</taxon>
        <taxon>Insecta</taxon>
        <taxon>Pterygota</taxon>
        <taxon>Neoptera</taxon>
        <taxon>Endopterygota</taxon>
        <taxon>Lepidoptera</taxon>
        <taxon>Glossata</taxon>
        <taxon>Ditrysia</taxon>
        <taxon>Tortricoidea</taxon>
        <taxon>Tortricidae</taxon>
        <taxon>Tortricinae</taxon>
        <taxon>Epiphyas</taxon>
    </lineage>
</organism>
<feature type="signal peptide" evidence="1">
    <location>
        <begin position="1"/>
        <end position="17"/>
    </location>
</feature>
<evidence type="ECO:0000256" key="1">
    <source>
        <dbReference type="SAM" id="SignalP"/>
    </source>
</evidence>